<comment type="caution">
    <text evidence="4">The sequence shown here is derived from an EMBL/GenBank/DDBJ whole genome shotgun (WGS) entry which is preliminary data.</text>
</comment>
<dbReference type="CDD" id="cd19535">
    <property type="entry name" value="Cyc_NRPS"/>
    <property type="match status" value="1"/>
</dbReference>
<name>A0A176RU40_9GAMM</name>
<evidence type="ECO:0000313" key="4">
    <source>
        <dbReference type="EMBL" id="OAD19245.1"/>
    </source>
</evidence>
<accession>A0A176RU40</accession>
<dbReference type="Gene3D" id="3.30.559.10">
    <property type="entry name" value="Chloramphenicol acetyltransferase-like domain"/>
    <property type="match status" value="1"/>
</dbReference>
<feature type="domain" description="Condensation" evidence="2">
    <location>
        <begin position="79"/>
        <end position="419"/>
    </location>
</feature>
<reference evidence="4 5" key="1">
    <citation type="submission" date="2016-05" db="EMBL/GenBank/DDBJ databases">
        <title>Single-cell genome of chain-forming Candidatus Thiomargarita nelsonii and comparison to other large sulfur-oxidizing bacteria.</title>
        <authorList>
            <person name="Winkel M."/>
            <person name="Salman V."/>
            <person name="Woyke T."/>
            <person name="Schulz-Vogt H."/>
            <person name="Richter M."/>
            <person name="Flood B."/>
            <person name="Bailey J."/>
            <person name="Amann R."/>
            <person name="Mussmann M."/>
        </authorList>
    </citation>
    <scope>NUCLEOTIDE SEQUENCE [LARGE SCALE GENOMIC DNA]</scope>
    <source>
        <strain evidence="4 5">THI036</strain>
    </source>
</reference>
<dbReference type="InterPro" id="IPR044894">
    <property type="entry name" value="TubC_N_sf"/>
</dbReference>
<dbReference type="GO" id="GO:0031177">
    <property type="term" value="F:phosphopantetheine binding"/>
    <property type="evidence" value="ECO:0007669"/>
    <property type="project" value="TreeGrafter"/>
</dbReference>
<proteinExistence type="predicted"/>
<keyword evidence="1" id="KW-0436">Ligase</keyword>
<dbReference type="InterPro" id="IPR057737">
    <property type="entry name" value="Condensation_MtbB-like"/>
</dbReference>
<dbReference type="FunFam" id="3.30.559.10:FF:000023">
    <property type="entry name" value="Non-ribosomal peptide synthetase"/>
    <property type="match status" value="1"/>
</dbReference>
<dbReference type="GO" id="GO:0043041">
    <property type="term" value="P:amino acid activation for nonribosomal peptide biosynthetic process"/>
    <property type="evidence" value="ECO:0007669"/>
    <property type="project" value="TreeGrafter"/>
</dbReference>
<protein>
    <submittedName>
        <fullName evidence="4">EpoB</fullName>
    </submittedName>
</protein>
<evidence type="ECO:0000313" key="5">
    <source>
        <dbReference type="Proteomes" id="UP000076962"/>
    </source>
</evidence>
<dbReference type="Pfam" id="PF18563">
    <property type="entry name" value="TubC_N"/>
    <property type="match status" value="1"/>
</dbReference>
<evidence type="ECO:0000259" key="3">
    <source>
        <dbReference type="Pfam" id="PF18563"/>
    </source>
</evidence>
<dbReference type="Gene3D" id="1.10.10.1830">
    <property type="entry name" value="Non-ribosomal peptide synthase, adenylation domain"/>
    <property type="match status" value="1"/>
</dbReference>
<dbReference type="Pfam" id="PF00668">
    <property type="entry name" value="Condensation"/>
    <property type="match status" value="1"/>
</dbReference>
<dbReference type="InterPro" id="IPR001242">
    <property type="entry name" value="Condensation_dom"/>
</dbReference>
<feature type="non-terminal residue" evidence="4">
    <location>
        <position position="441"/>
    </location>
</feature>
<organism evidence="4 5">
    <name type="scientific">Candidatus Thiomargarita nelsonii</name>
    <dbReference type="NCBI Taxonomy" id="1003181"/>
    <lineage>
        <taxon>Bacteria</taxon>
        <taxon>Pseudomonadati</taxon>
        <taxon>Pseudomonadota</taxon>
        <taxon>Gammaproteobacteria</taxon>
        <taxon>Thiotrichales</taxon>
        <taxon>Thiotrichaceae</taxon>
        <taxon>Thiomargarita</taxon>
    </lineage>
</organism>
<dbReference type="Gene3D" id="3.30.559.30">
    <property type="entry name" value="Nonribosomal peptide synthetase, condensation domain"/>
    <property type="match status" value="1"/>
</dbReference>
<dbReference type="SUPFAM" id="SSF52777">
    <property type="entry name" value="CoA-dependent acyltransferases"/>
    <property type="match status" value="2"/>
</dbReference>
<dbReference type="GO" id="GO:0005737">
    <property type="term" value="C:cytoplasm"/>
    <property type="evidence" value="ECO:0007669"/>
    <property type="project" value="TreeGrafter"/>
</dbReference>
<dbReference type="AlphaFoldDB" id="A0A176RU40"/>
<feature type="domain" description="TubC N-terminal docking" evidence="3">
    <location>
        <begin position="4"/>
        <end position="54"/>
    </location>
</feature>
<dbReference type="GO" id="GO:0016874">
    <property type="term" value="F:ligase activity"/>
    <property type="evidence" value="ECO:0007669"/>
    <property type="project" value="UniProtKB-KW"/>
</dbReference>
<dbReference type="InterPro" id="IPR041464">
    <property type="entry name" value="TubC_N"/>
</dbReference>
<dbReference type="Proteomes" id="UP000076962">
    <property type="component" value="Unassembled WGS sequence"/>
</dbReference>
<dbReference type="PANTHER" id="PTHR45527:SF10">
    <property type="entry name" value="PYOCHELIN SYNTHASE PCHF"/>
    <property type="match status" value="1"/>
</dbReference>
<dbReference type="EMBL" id="LUTY01002883">
    <property type="protein sequence ID" value="OAD19245.1"/>
    <property type="molecule type" value="Genomic_DNA"/>
</dbReference>
<dbReference type="PANTHER" id="PTHR45527">
    <property type="entry name" value="NONRIBOSOMAL PEPTIDE SYNTHETASE"/>
    <property type="match status" value="1"/>
</dbReference>
<dbReference type="InterPro" id="IPR023213">
    <property type="entry name" value="CAT-like_dom_sf"/>
</dbReference>
<sequence length="441" mass="51215">MKHIEALLDRLNQQDINLWVEEYKLRYRSPKGILTDSLKQEIRDNKADLIAFLKMKQELTLAEQLPQVTPDLAAQYEPFPLSDIQQAYWIGRQSHIELGNLATQVYQEWQLPDLDVARLSDAWQKVMAAHPMLRTVIQPNGQQRVLVEMPTYQISVLDLHQTETVQQRLAEIRQNMLGHIYQADEWPLFDIRVTRMPDGVFLHFCIDMIVVDAWSIELILNEWAELYHHPEKELAPLELTFRDYMVTAKAYEESSTLYKASKSYWLNRLDSLPSAPKLPLVQELRFIKVPQFQGIEKRLEAPLWKAVKTKAAEHELQPSALLLAVYAEVLTLWSTNPHFTLSQPSFHRLPLHPQVNQVIGDFTSVMLTEINNRNETSFIQRAKQIQTQLWQDLDHRYFSGVQVIRELSRHTRAGSMALMPVVFANLLAVKSTSHIGWGKRV</sequence>
<keyword evidence="5" id="KW-1185">Reference proteome</keyword>
<gene>
    <name evidence="4" type="ORF">THIOM_005133</name>
</gene>
<evidence type="ECO:0000256" key="1">
    <source>
        <dbReference type="ARBA" id="ARBA00022598"/>
    </source>
</evidence>
<evidence type="ECO:0000259" key="2">
    <source>
        <dbReference type="Pfam" id="PF00668"/>
    </source>
</evidence>
<dbReference type="GO" id="GO:0044550">
    <property type="term" value="P:secondary metabolite biosynthetic process"/>
    <property type="evidence" value="ECO:0007669"/>
    <property type="project" value="TreeGrafter"/>
</dbReference>